<dbReference type="Pfam" id="PF08711">
    <property type="entry name" value="Med26"/>
    <property type="match status" value="1"/>
</dbReference>
<proteinExistence type="inferred from homology"/>
<dbReference type="InterPro" id="IPR051037">
    <property type="entry name" value="RNAPII_TF_IWS1"/>
</dbReference>
<protein>
    <submittedName>
        <fullName evidence="5">Protein iws1</fullName>
    </submittedName>
</protein>
<evidence type="ECO:0000313" key="6">
    <source>
        <dbReference type="Proteomes" id="UP001146793"/>
    </source>
</evidence>
<accession>A0AAV7ZRH4</accession>
<feature type="region of interest" description="Disordered" evidence="3">
    <location>
        <begin position="133"/>
        <end position="156"/>
    </location>
</feature>
<feature type="compositionally biased region" description="Basic residues" evidence="3">
    <location>
        <begin position="229"/>
        <end position="253"/>
    </location>
</feature>
<dbReference type="Gene3D" id="1.20.930.10">
    <property type="entry name" value="Conserved domain common to transcription factors TFIIS, elongin A, CRSP70"/>
    <property type="match status" value="1"/>
</dbReference>
<keyword evidence="2" id="KW-0539">Nucleus</keyword>
<name>A0AAV7ZRH4_9EUKA</name>
<comment type="caution">
    <text evidence="5">The sequence shown here is derived from an EMBL/GenBank/DDBJ whole genome shotgun (WGS) entry which is preliminary data.</text>
</comment>
<gene>
    <name evidence="5" type="ORF">M0812_10396</name>
</gene>
<comment type="similarity">
    <text evidence="1">Belongs to the IWS1 family.</text>
</comment>
<evidence type="ECO:0000313" key="5">
    <source>
        <dbReference type="EMBL" id="KAJ3444539.1"/>
    </source>
</evidence>
<feature type="region of interest" description="Disordered" evidence="3">
    <location>
        <begin position="222"/>
        <end position="253"/>
    </location>
</feature>
<dbReference type="InterPro" id="IPR035441">
    <property type="entry name" value="TFIIS/LEDGF_dom_sf"/>
</dbReference>
<organism evidence="5 6">
    <name type="scientific">Anaeramoeba flamelloides</name>
    <dbReference type="NCBI Taxonomy" id="1746091"/>
    <lineage>
        <taxon>Eukaryota</taxon>
        <taxon>Metamonada</taxon>
        <taxon>Anaeramoebidae</taxon>
        <taxon>Anaeramoeba</taxon>
    </lineage>
</organism>
<dbReference type="PANTHER" id="PTHR46010">
    <property type="entry name" value="PROTEIN IWS1 HOMOLOG"/>
    <property type="match status" value="1"/>
</dbReference>
<dbReference type="AlphaFoldDB" id="A0AAV7ZRH4"/>
<dbReference type="PANTHER" id="PTHR46010:SF1">
    <property type="entry name" value="PROTEIN IWS1 HOMOLOG"/>
    <property type="match status" value="1"/>
</dbReference>
<sequence>MDDAYRQDVQFSHDNQPAIARLQLLPRLFDAIKMIHLQESFLDQGIIGELKRWLEPLPNGARPNNSLKLRCLEIVEQLEIGDYDLVKSGIGKVVRKLSHSKRETQQIKTIASRLVNTWFRQILALSSNYRDFQPTNPESLNEKKTSSSKQLQNKRGEIDDEIIPNNTLNFSGGIEKAVQERNQKKKRRITERNLDHGINHPKMPQRARYNFTKCPKVGILPTEEEQERRRRYHKKQVRLFNRRRSNQNTIKRK</sequence>
<dbReference type="GO" id="GO:0016973">
    <property type="term" value="P:poly(A)+ mRNA export from nucleus"/>
    <property type="evidence" value="ECO:0007669"/>
    <property type="project" value="TreeGrafter"/>
</dbReference>
<dbReference type="Proteomes" id="UP001146793">
    <property type="component" value="Unassembled WGS sequence"/>
</dbReference>
<evidence type="ECO:0000259" key="4">
    <source>
        <dbReference type="PROSITE" id="PS51319"/>
    </source>
</evidence>
<dbReference type="PROSITE" id="PS51319">
    <property type="entry name" value="TFIIS_N"/>
    <property type="match status" value="1"/>
</dbReference>
<dbReference type="SUPFAM" id="SSF47676">
    <property type="entry name" value="Conserved domain common to transcription factors TFIIS, elongin A, CRSP70"/>
    <property type="match status" value="1"/>
</dbReference>
<feature type="domain" description="TFIIS N-terminal" evidence="4">
    <location>
        <begin position="48"/>
        <end position="125"/>
    </location>
</feature>
<dbReference type="GO" id="GO:0005634">
    <property type="term" value="C:nucleus"/>
    <property type="evidence" value="ECO:0007669"/>
    <property type="project" value="UniProtKB-SubCell"/>
</dbReference>
<reference evidence="5" key="1">
    <citation type="submission" date="2022-08" db="EMBL/GenBank/DDBJ databases">
        <title>Novel sulphate-reducing endosymbionts in the free-living metamonad Anaeramoeba.</title>
        <authorList>
            <person name="Jerlstrom-Hultqvist J."/>
            <person name="Cepicka I."/>
            <person name="Gallot-Lavallee L."/>
            <person name="Salas-Leiva D."/>
            <person name="Curtis B.A."/>
            <person name="Zahonova K."/>
            <person name="Pipaliya S."/>
            <person name="Dacks J."/>
            <person name="Roger A.J."/>
        </authorList>
    </citation>
    <scope>NUCLEOTIDE SEQUENCE</scope>
    <source>
        <strain evidence="5">Busselton2</strain>
    </source>
</reference>
<comment type="subcellular location">
    <subcellularLocation>
        <location evidence="2">Nucleus</location>
    </subcellularLocation>
</comment>
<dbReference type="EMBL" id="JANTQA010000023">
    <property type="protein sequence ID" value="KAJ3444539.1"/>
    <property type="molecule type" value="Genomic_DNA"/>
</dbReference>
<evidence type="ECO:0000256" key="2">
    <source>
        <dbReference type="PROSITE-ProRule" id="PRU00649"/>
    </source>
</evidence>
<dbReference type="InterPro" id="IPR017923">
    <property type="entry name" value="TFIIS_N"/>
</dbReference>
<evidence type="ECO:0000256" key="1">
    <source>
        <dbReference type="ARBA" id="ARBA00037992"/>
    </source>
</evidence>
<evidence type="ECO:0000256" key="3">
    <source>
        <dbReference type="SAM" id="MobiDB-lite"/>
    </source>
</evidence>